<evidence type="ECO:0000313" key="2">
    <source>
        <dbReference type="EMBL" id="MSU03225.1"/>
    </source>
</evidence>
<dbReference type="Proteomes" id="UP000469523">
    <property type="component" value="Unassembled WGS sequence"/>
</dbReference>
<proteinExistence type="predicted"/>
<accession>A0A6N7Y359</accession>
<name>A0A6N7Y359_9FIRM</name>
<dbReference type="AlphaFoldDB" id="A0A6N7Y359"/>
<feature type="signal peptide" evidence="1">
    <location>
        <begin position="1"/>
        <end position="25"/>
    </location>
</feature>
<protein>
    <submittedName>
        <fullName evidence="2">Uncharacterized protein</fullName>
    </submittedName>
</protein>
<comment type="caution">
    <text evidence="2">The sequence shown here is derived from an EMBL/GenBank/DDBJ whole genome shotgun (WGS) entry which is preliminary data.</text>
</comment>
<dbReference type="RefSeq" id="WP_154442790.1">
    <property type="nucleotide sequence ID" value="NZ_VUNQ01000060.1"/>
</dbReference>
<organism evidence="2 3">
    <name type="scientific">Tissierella pigra</name>
    <dbReference type="NCBI Taxonomy" id="2607614"/>
    <lineage>
        <taxon>Bacteria</taxon>
        <taxon>Bacillati</taxon>
        <taxon>Bacillota</taxon>
        <taxon>Tissierellia</taxon>
        <taxon>Tissierellales</taxon>
        <taxon>Tissierellaceae</taxon>
        <taxon>Tissierella</taxon>
    </lineage>
</organism>
<keyword evidence="3" id="KW-1185">Reference proteome</keyword>
<reference evidence="2 3" key="1">
    <citation type="submission" date="2019-09" db="EMBL/GenBank/DDBJ databases">
        <title>In-depth cultivation of the pig gut microbiome towards novel bacterial diversity and tailored functional studies.</title>
        <authorList>
            <person name="Wylensek D."/>
            <person name="Hitch T.C.A."/>
            <person name="Clavel T."/>
        </authorList>
    </citation>
    <scope>NUCLEOTIDE SEQUENCE [LARGE SCALE GENOMIC DNA]</scope>
    <source>
        <strain evidence="2 3">WCA3-693-APC-4?</strain>
    </source>
</reference>
<feature type="chain" id="PRO_5026666397" evidence="1">
    <location>
        <begin position="26"/>
        <end position="231"/>
    </location>
</feature>
<evidence type="ECO:0000256" key="1">
    <source>
        <dbReference type="SAM" id="SignalP"/>
    </source>
</evidence>
<keyword evidence="1" id="KW-0732">Signal</keyword>
<dbReference type="EMBL" id="VUNQ01000060">
    <property type="protein sequence ID" value="MSU03225.1"/>
    <property type="molecule type" value="Genomic_DNA"/>
</dbReference>
<evidence type="ECO:0000313" key="3">
    <source>
        <dbReference type="Proteomes" id="UP000469523"/>
    </source>
</evidence>
<gene>
    <name evidence="2" type="ORF">FYJ83_17325</name>
</gene>
<sequence length="231" mass="25940">MLKIKKVLPVFLAILMLIPSVNVLAQEHNITEKDLKLEELISSIDIDRELDNAINGVIDNEVPKEIIDQIKIEGDFISEESLIGNFSTLPSETPEIETGYTVKKLGEIDGESVYSMTAYARPKEIEDKATKLGVTALVGLVWIDNFGMDNELESVFYGWKPTGDSKVSNRELRILIDNANKDGIIYPRSDDYNHFSYYRKGFRFSASTTANVTDGRNKGSITVLAETKLWN</sequence>